<dbReference type="PANTHER" id="PTHR11818">
    <property type="entry name" value="BETA/GAMMA CRYSTALLIN"/>
    <property type="match status" value="1"/>
</dbReference>
<dbReference type="Gene3D" id="2.60.20.10">
    <property type="entry name" value="Crystallins"/>
    <property type="match status" value="3"/>
</dbReference>
<dbReference type="PROSITE" id="PS50915">
    <property type="entry name" value="CRYSTALLIN_BETA_GAMMA"/>
    <property type="match status" value="4"/>
</dbReference>
<protein>
    <recommendedName>
        <fullName evidence="5">Beta/gamma crystallin 'Greek key' domain-containing protein</fullName>
    </recommendedName>
</protein>
<gene>
    <name evidence="6" type="ORF">GF339_02650</name>
</gene>
<dbReference type="EMBL" id="WJJP01000079">
    <property type="protein sequence ID" value="MBD3323454.1"/>
    <property type="molecule type" value="Genomic_DNA"/>
</dbReference>
<dbReference type="Pfam" id="PF00030">
    <property type="entry name" value="Crystall"/>
    <property type="match status" value="3"/>
</dbReference>
<proteinExistence type="inferred from homology"/>
<dbReference type="InterPro" id="IPR011024">
    <property type="entry name" value="G_crystallin-like"/>
</dbReference>
<evidence type="ECO:0000256" key="1">
    <source>
        <dbReference type="ARBA" id="ARBA00009646"/>
    </source>
</evidence>
<evidence type="ECO:0000256" key="2">
    <source>
        <dbReference type="ARBA" id="ARBA00022737"/>
    </source>
</evidence>
<feature type="region of interest" description="Disordered" evidence="3">
    <location>
        <begin position="212"/>
        <end position="233"/>
    </location>
</feature>
<comment type="similarity">
    <text evidence="1">Belongs to the beta/gamma-crystallin family.</text>
</comment>
<evidence type="ECO:0000256" key="4">
    <source>
        <dbReference type="SAM" id="SignalP"/>
    </source>
</evidence>
<dbReference type="InterPro" id="IPR050252">
    <property type="entry name" value="Beta/Gamma-Crystallin"/>
</dbReference>
<organism evidence="6 7">
    <name type="scientific">candidate division KSB3 bacterium</name>
    <dbReference type="NCBI Taxonomy" id="2044937"/>
    <lineage>
        <taxon>Bacteria</taxon>
        <taxon>candidate division KSB3</taxon>
    </lineage>
</organism>
<name>A0A9D5JSI6_9BACT</name>
<keyword evidence="2" id="KW-0677">Repeat</keyword>
<feature type="compositionally biased region" description="Gly residues" evidence="3">
    <location>
        <begin position="212"/>
        <end position="228"/>
    </location>
</feature>
<dbReference type="SUPFAM" id="SSF49695">
    <property type="entry name" value="gamma-Crystallin-like"/>
    <property type="match status" value="2"/>
</dbReference>
<dbReference type="AlphaFoldDB" id="A0A9D5JSI6"/>
<feature type="signal peptide" evidence="4">
    <location>
        <begin position="1"/>
        <end position="27"/>
    </location>
</feature>
<evidence type="ECO:0000313" key="6">
    <source>
        <dbReference type="EMBL" id="MBD3323454.1"/>
    </source>
</evidence>
<evidence type="ECO:0000256" key="3">
    <source>
        <dbReference type="SAM" id="MobiDB-lite"/>
    </source>
</evidence>
<evidence type="ECO:0000313" key="7">
    <source>
        <dbReference type="Proteomes" id="UP000649604"/>
    </source>
</evidence>
<keyword evidence="4" id="KW-0732">Signal</keyword>
<evidence type="ECO:0000259" key="5">
    <source>
        <dbReference type="PROSITE" id="PS50915"/>
    </source>
</evidence>
<dbReference type="InterPro" id="IPR001064">
    <property type="entry name" value="Beta/gamma_crystallin"/>
</dbReference>
<feature type="chain" id="PRO_5039594722" description="Beta/gamma crystallin 'Greek key' domain-containing protein" evidence="4">
    <location>
        <begin position="28"/>
        <end position="317"/>
    </location>
</feature>
<sequence length="317" mass="34506">MVNQKTAKFVVIGVFLGLVFMAGSAGAQNGVILYDSENFQGESVLITQNEPDLKPRRGTDPVGSIRVPGGCEAVLYEQENFQGDAETFRADDPSLKDNTAIEYDYIRSIKVRCGGGRSIGGGSGQVILYEYENFQGNSETFAQDDPDLKDNKMGTNPVWSLRISPGCEAVLFEQENFQGDSEVFRSDDPNLGDNVIENDFVRSLQIRCSGGQSRGGGWGDSQSGGGWPSGSSGVTLYEHENYGGRNETLRGDDPDLSDNAIGNDAVSSLRIAPGCEAALYEHADYQGRWESFKSDVPRLRGTRIGNDMTSSIRVYCR</sequence>
<feature type="domain" description="Beta/gamma crystallin 'Greek key'" evidence="5">
    <location>
        <begin position="232"/>
        <end position="273"/>
    </location>
</feature>
<dbReference type="Proteomes" id="UP000649604">
    <property type="component" value="Unassembled WGS sequence"/>
</dbReference>
<dbReference type="PANTHER" id="PTHR11818:SF42">
    <property type="entry name" value="VOLTAGE-GATED HYDROGEN CHANNEL 1"/>
    <property type="match status" value="1"/>
</dbReference>
<comment type="caution">
    <text evidence="6">The sequence shown here is derived from an EMBL/GenBank/DDBJ whole genome shotgun (WGS) entry which is preliminary data.</text>
</comment>
<accession>A0A9D5JSI6</accession>
<feature type="domain" description="Beta/gamma crystallin 'Greek key'" evidence="5">
    <location>
        <begin position="71"/>
        <end position="113"/>
    </location>
</feature>
<reference evidence="6" key="1">
    <citation type="submission" date="2019-11" db="EMBL/GenBank/DDBJ databases">
        <title>Microbial mats filling the niche in hypersaline microbial mats.</title>
        <authorList>
            <person name="Wong H.L."/>
            <person name="Macleod F.I."/>
            <person name="White R.A. III"/>
            <person name="Burns B.P."/>
        </authorList>
    </citation>
    <scope>NUCLEOTIDE SEQUENCE</scope>
    <source>
        <strain evidence="6">Rbin_158</strain>
    </source>
</reference>
<feature type="domain" description="Beta/gamma crystallin 'Greek key'" evidence="5">
    <location>
        <begin position="29"/>
        <end position="69"/>
    </location>
</feature>
<feature type="domain" description="Beta/gamma crystallin 'Greek key'" evidence="5">
    <location>
        <begin position="124"/>
        <end position="165"/>
    </location>
</feature>
<dbReference type="SMART" id="SM00247">
    <property type="entry name" value="XTALbg"/>
    <property type="match status" value="3"/>
</dbReference>